<evidence type="ECO:0000259" key="1">
    <source>
        <dbReference type="Pfam" id="PF01370"/>
    </source>
</evidence>
<proteinExistence type="predicted"/>
<sequence length="274" mass="30362">MNIAIIGCGYVGCAIAQHWQQNPHLLVTATTTTPERVTSLQKVAHKVVVTQGDDLDKLTDILQNQDIVLLSVGAKGGDLYEAAYLNTAKTLVSALQQNSHVKQLIYTSSYSVYGNKNGEWVDEETPTIPGSRNGEILQETEDILLSASSVNLRVCILRLGGIYGPRRELMKIFSRVPGTTRPGDGSDVTNWIHLDDIVGAIEFVRNNPLQGVYNLVDDAHLPSRKLLDTLLSKYNLPQVIWDNTAKSNRPYNVKVSNRKIKEAGYQLIQPYTVF</sequence>
<protein>
    <recommendedName>
        <fullName evidence="1">NAD-dependent epimerase/dehydratase domain-containing protein</fullName>
    </recommendedName>
</protein>
<dbReference type="Proteomes" id="UP000217507">
    <property type="component" value="Chromosome"/>
</dbReference>
<dbReference type="GO" id="GO:0004029">
    <property type="term" value="F:aldehyde dehydrogenase (NAD+) activity"/>
    <property type="evidence" value="ECO:0007669"/>
    <property type="project" value="TreeGrafter"/>
</dbReference>
<dbReference type="SUPFAM" id="SSF51735">
    <property type="entry name" value="NAD(P)-binding Rossmann-fold domains"/>
    <property type="match status" value="1"/>
</dbReference>
<gene>
    <name evidence="2" type="ORF">NIES23_42680</name>
</gene>
<dbReference type="InterPro" id="IPR051783">
    <property type="entry name" value="NAD(P)-dependent_oxidoreduct"/>
</dbReference>
<dbReference type="GO" id="GO:0005737">
    <property type="term" value="C:cytoplasm"/>
    <property type="evidence" value="ECO:0007669"/>
    <property type="project" value="TreeGrafter"/>
</dbReference>
<dbReference type="PANTHER" id="PTHR48079">
    <property type="entry name" value="PROTEIN YEEZ"/>
    <property type="match status" value="1"/>
</dbReference>
<dbReference type="Gene3D" id="3.40.50.720">
    <property type="entry name" value="NAD(P)-binding Rossmann-like Domain"/>
    <property type="match status" value="1"/>
</dbReference>
<dbReference type="PANTHER" id="PTHR48079:SF6">
    <property type="entry name" value="NAD(P)-BINDING DOMAIN-CONTAINING PROTEIN-RELATED"/>
    <property type="match status" value="1"/>
</dbReference>
<reference evidence="2 3" key="1">
    <citation type="submission" date="2017-06" db="EMBL/GenBank/DDBJ databases">
        <title>Genome sequencing of cyanobaciteial culture collection at National Institute for Environmental Studies (NIES).</title>
        <authorList>
            <person name="Hirose Y."/>
            <person name="Shimura Y."/>
            <person name="Fujisawa T."/>
            <person name="Nakamura Y."/>
            <person name="Kawachi M."/>
        </authorList>
    </citation>
    <scope>NUCLEOTIDE SEQUENCE [LARGE SCALE GENOMIC DNA]</scope>
    <source>
        <strain evidence="2 3">NIES-23</strain>
    </source>
</reference>
<dbReference type="Pfam" id="PF01370">
    <property type="entry name" value="Epimerase"/>
    <property type="match status" value="1"/>
</dbReference>
<dbReference type="InterPro" id="IPR001509">
    <property type="entry name" value="Epimerase_deHydtase"/>
</dbReference>
<dbReference type="AlphaFoldDB" id="A0A1Z4KR35"/>
<dbReference type="InterPro" id="IPR036291">
    <property type="entry name" value="NAD(P)-bd_dom_sf"/>
</dbReference>
<evidence type="ECO:0000313" key="2">
    <source>
        <dbReference type="EMBL" id="BAY71450.1"/>
    </source>
</evidence>
<name>A0A1Z4KR35_ANAVA</name>
<dbReference type="EMBL" id="AP018216">
    <property type="protein sequence ID" value="BAY71450.1"/>
    <property type="molecule type" value="Genomic_DNA"/>
</dbReference>
<feature type="domain" description="NAD-dependent epimerase/dehydratase" evidence="1">
    <location>
        <begin position="5"/>
        <end position="214"/>
    </location>
</feature>
<dbReference type="CDD" id="cd05266">
    <property type="entry name" value="SDR_a4"/>
    <property type="match status" value="1"/>
</dbReference>
<evidence type="ECO:0000313" key="3">
    <source>
        <dbReference type="Proteomes" id="UP000217507"/>
    </source>
</evidence>
<accession>A0A1Z4KR35</accession>
<organism evidence="2 3">
    <name type="scientific">Trichormus variabilis NIES-23</name>
    <dbReference type="NCBI Taxonomy" id="1973479"/>
    <lineage>
        <taxon>Bacteria</taxon>
        <taxon>Bacillati</taxon>
        <taxon>Cyanobacteriota</taxon>
        <taxon>Cyanophyceae</taxon>
        <taxon>Nostocales</taxon>
        <taxon>Nostocaceae</taxon>
        <taxon>Trichormus</taxon>
    </lineage>
</organism>